<dbReference type="InterPro" id="IPR000719">
    <property type="entry name" value="Prot_kinase_dom"/>
</dbReference>
<evidence type="ECO:0000313" key="12">
    <source>
        <dbReference type="Proteomes" id="UP000192356"/>
    </source>
</evidence>
<evidence type="ECO:0000256" key="8">
    <source>
        <dbReference type="ARBA" id="ARBA00022840"/>
    </source>
</evidence>
<name>A0A1X0QEB7_9MICR</name>
<comment type="caution">
    <text evidence="11">The sequence shown here is derived from an EMBL/GenBank/DDBJ whole genome shotgun (WGS) entry which is preliminary data.</text>
</comment>
<dbReference type="GO" id="GO:0008353">
    <property type="term" value="F:RNA polymerase II CTD heptapeptide repeat kinase activity"/>
    <property type="evidence" value="ECO:0007669"/>
    <property type="project" value="UniProtKB-EC"/>
</dbReference>
<keyword evidence="9" id="KW-0539">Nucleus</keyword>
<dbReference type="EMBL" id="LVKB01000003">
    <property type="protein sequence ID" value="ORD98014.1"/>
    <property type="molecule type" value="Genomic_DNA"/>
</dbReference>
<dbReference type="GO" id="GO:0070985">
    <property type="term" value="C:transcription factor TFIIK complex"/>
    <property type="evidence" value="ECO:0007669"/>
    <property type="project" value="TreeGrafter"/>
</dbReference>
<proteinExistence type="inferred from homology"/>
<keyword evidence="4" id="KW-0723">Serine/threonine-protein kinase</keyword>
<comment type="subcellular location">
    <subcellularLocation>
        <location evidence="1">Nucleus</location>
    </subcellularLocation>
</comment>
<dbReference type="InterPro" id="IPR011009">
    <property type="entry name" value="Kinase-like_dom_sf"/>
</dbReference>
<dbReference type="PANTHER" id="PTHR24056">
    <property type="entry name" value="CELL DIVISION PROTEIN KINASE"/>
    <property type="match status" value="1"/>
</dbReference>
<dbReference type="GO" id="GO:0005737">
    <property type="term" value="C:cytoplasm"/>
    <property type="evidence" value="ECO:0007669"/>
    <property type="project" value="TreeGrafter"/>
</dbReference>
<evidence type="ECO:0000256" key="4">
    <source>
        <dbReference type="ARBA" id="ARBA00022527"/>
    </source>
</evidence>
<evidence type="ECO:0000313" key="11">
    <source>
        <dbReference type="EMBL" id="ORD98014.1"/>
    </source>
</evidence>
<keyword evidence="12" id="KW-1185">Reference proteome</keyword>
<dbReference type="Pfam" id="PF00069">
    <property type="entry name" value="Pkinase"/>
    <property type="match status" value="1"/>
</dbReference>
<evidence type="ECO:0000256" key="5">
    <source>
        <dbReference type="ARBA" id="ARBA00022679"/>
    </source>
</evidence>
<protein>
    <recommendedName>
        <fullName evidence="3">[RNA-polymerase]-subunit kinase</fullName>
        <ecNumber evidence="3">2.7.11.23</ecNumber>
    </recommendedName>
</protein>
<dbReference type="AlphaFoldDB" id="A0A1X0QEB7"/>
<dbReference type="VEuPathDB" id="MicrosporidiaDB:A0H76_541"/>
<evidence type="ECO:0000256" key="2">
    <source>
        <dbReference type="ARBA" id="ARBA00006485"/>
    </source>
</evidence>
<evidence type="ECO:0000256" key="6">
    <source>
        <dbReference type="ARBA" id="ARBA00022741"/>
    </source>
</evidence>
<keyword evidence="7" id="KW-0418">Kinase</keyword>
<gene>
    <name evidence="11" type="primary">KIN28</name>
    <name evidence="11" type="ORF">HERIO_113</name>
</gene>
<dbReference type="FunFam" id="1.10.510.10:FF:000624">
    <property type="entry name" value="Mitogen-activated protein kinase"/>
    <property type="match status" value="1"/>
</dbReference>
<evidence type="ECO:0000256" key="7">
    <source>
        <dbReference type="ARBA" id="ARBA00022777"/>
    </source>
</evidence>
<dbReference type="VEuPathDB" id="MicrosporidiaDB:HERIO_113"/>
<dbReference type="InterPro" id="IPR050108">
    <property type="entry name" value="CDK"/>
</dbReference>
<keyword evidence="6" id="KW-0547">Nucleotide-binding</keyword>
<reference evidence="11 12" key="1">
    <citation type="journal article" date="2017" name="Environ. Microbiol.">
        <title>Decay of the glycolytic pathway and adaptation to intranuclear parasitism within Enterocytozoonidae microsporidia.</title>
        <authorList>
            <person name="Wiredu Boakye D."/>
            <person name="Jaroenlak P."/>
            <person name="Prachumwat A."/>
            <person name="Williams T.A."/>
            <person name="Bateman K.S."/>
            <person name="Itsathitphaisarn O."/>
            <person name="Sritunyalucksana K."/>
            <person name="Paszkiewicz K.H."/>
            <person name="Moore K.A."/>
            <person name="Stentiford G.D."/>
            <person name="Williams B.A."/>
        </authorList>
    </citation>
    <scope>NUCLEOTIDE SEQUENCE [LARGE SCALE GENOMIC DNA]</scope>
    <source>
        <strain evidence="11 12">GB1</strain>
    </source>
</reference>
<evidence type="ECO:0000256" key="9">
    <source>
        <dbReference type="ARBA" id="ARBA00023242"/>
    </source>
</evidence>
<dbReference type="GO" id="GO:0004693">
    <property type="term" value="F:cyclin-dependent protein serine/threonine kinase activity"/>
    <property type="evidence" value="ECO:0007669"/>
    <property type="project" value="TreeGrafter"/>
</dbReference>
<dbReference type="SMART" id="SM00220">
    <property type="entry name" value="S_TKc"/>
    <property type="match status" value="1"/>
</dbReference>
<dbReference type="GO" id="GO:0045944">
    <property type="term" value="P:positive regulation of transcription by RNA polymerase II"/>
    <property type="evidence" value="ECO:0007669"/>
    <property type="project" value="TreeGrafter"/>
</dbReference>
<dbReference type="Gene3D" id="3.30.200.20">
    <property type="entry name" value="Phosphorylase Kinase, domain 1"/>
    <property type="match status" value="1"/>
</dbReference>
<dbReference type="PROSITE" id="PS50011">
    <property type="entry name" value="PROTEIN_KINASE_DOM"/>
    <property type="match status" value="1"/>
</dbReference>
<comment type="similarity">
    <text evidence="2">Belongs to the protein kinase superfamily. CMGC Ser/Thr protein kinase family. CDC2/CDKX subfamily.</text>
</comment>
<dbReference type="PANTHER" id="PTHR24056:SF0">
    <property type="entry name" value="CYCLIN-DEPENDENT KINASE 7"/>
    <property type="match status" value="1"/>
</dbReference>
<dbReference type="Gene3D" id="1.10.510.10">
    <property type="entry name" value="Transferase(Phosphotransferase) domain 1"/>
    <property type="match status" value="1"/>
</dbReference>
<dbReference type="PROSITE" id="PS00108">
    <property type="entry name" value="PROTEIN_KINASE_ST"/>
    <property type="match status" value="1"/>
</dbReference>
<dbReference type="GO" id="GO:0005524">
    <property type="term" value="F:ATP binding"/>
    <property type="evidence" value="ECO:0007669"/>
    <property type="project" value="UniProtKB-KW"/>
</dbReference>
<evidence type="ECO:0000259" key="10">
    <source>
        <dbReference type="PROSITE" id="PS50011"/>
    </source>
</evidence>
<dbReference type="EC" id="2.7.11.23" evidence="3"/>
<organism evidence="11 12">
    <name type="scientific">Hepatospora eriocheir</name>
    <dbReference type="NCBI Taxonomy" id="1081669"/>
    <lineage>
        <taxon>Eukaryota</taxon>
        <taxon>Fungi</taxon>
        <taxon>Fungi incertae sedis</taxon>
        <taxon>Microsporidia</taxon>
        <taxon>Hepatosporidae</taxon>
        <taxon>Hepatospora</taxon>
    </lineage>
</organism>
<accession>A0A1X0QEB7</accession>
<dbReference type="Proteomes" id="UP000192356">
    <property type="component" value="Unassembled WGS sequence"/>
</dbReference>
<feature type="domain" description="Protein kinase" evidence="10">
    <location>
        <begin position="4"/>
        <end position="292"/>
    </location>
</feature>
<keyword evidence="5" id="KW-0808">Transferase</keyword>
<dbReference type="SUPFAM" id="SSF56112">
    <property type="entry name" value="Protein kinase-like (PK-like)"/>
    <property type="match status" value="1"/>
</dbReference>
<sequence length="310" mass="35845">MFSYYKVKKLGEGTYANIYMGYQTKYIGDKFIKEQPDSIDRIVAIKKIKKQEHSSGQEVSAIREIKSLKMIKNSYVIEMIETFSYKNSLYIILEYINHDLEKIIRNKNIIIMPGDIKSWLFMLLSGLKACHDEYFVHRDLKPNNLLICSDGTLKLADFGLTRFISDKMTPYAISRWYRPPELLIGQKHYSFKADMWSIGVIFAEMLLRVPLFAADTDFKQLELICKTLGTPKDSQYQNLDLVGFTLPNYPPVNLKKIFIAATDDALDLLKGLLEFNPNDRLSVESALNHKYFKNSPPATRPNNFTFLSMI</sequence>
<evidence type="ECO:0000256" key="3">
    <source>
        <dbReference type="ARBA" id="ARBA00012409"/>
    </source>
</evidence>
<dbReference type="OrthoDB" id="1732493at2759"/>
<keyword evidence="8" id="KW-0067">ATP-binding</keyword>
<evidence type="ECO:0000256" key="1">
    <source>
        <dbReference type="ARBA" id="ARBA00004123"/>
    </source>
</evidence>
<dbReference type="InterPro" id="IPR008271">
    <property type="entry name" value="Ser/Thr_kinase_AS"/>
</dbReference>